<gene>
    <name evidence="1" type="ORF">DWW10_16140</name>
</gene>
<evidence type="ECO:0000313" key="2">
    <source>
        <dbReference type="Proteomes" id="UP000283850"/>
    </source>
</evidence>
<protein>
    <submittedName>
        <fullName evidence="1">Uncharacterized protein</fullName>
    </submittedName>
</protein>
<dbReference type="AlphaFoldDB" id="A0A412Y2I7"/>
<dbReference type="RefSeq" id="WP_118421845.1">
    <property type="nucleotide sequence ID" value="NZ_QRZF01000011.1"/>
</dbReference>
<reference evidence="1 2" key="1">
    <citation type="submission" date="2018-08" db="EMBL/GenBank/DDBJ databases">
        <title>A genome reference for cultivated species of the human gut microbiota.</title>
        <authorList>
            <person name="Zou Y."/>
            <person name="Xue W."/>
            <person name="Luo G."/>
        </authorList>
    </citation>
    <scope>NUCLEOTIDE SEQUENCE [LARGE SCALE GENOMIC DNA]</scope>
    <source>
        <strain evidence="1 2">AF14-32</strain>
    </source>
</reference>
<dbReference type="EMBL" id="QRZF01000011">
    <property type="protein sequence ID" value="RGV51630.1"/>
    <property type="molecule type" value="Genomic_DNA"/>
</dbReference>
<organism evidence="1 2">
    <name type="scientific">Bacteroides intestinalis</name>
    <dbReference type="NCBI Taxonomy" id="329854"/>
    <lineage>
        <taxon>Bacteria</taxon>
        <taxon>Pseudomonadati</taxon>
        <taxon>Bacteroidota</taxon>
        <taxon>Bacteroidia</taxon>
        <taxon>Bacteroidales</taxon>
        <taxon>Bacteroidaceae</taxon>
        <taxon>Bacteroides</taxon>
    </lineage>
</organism>
<comment type="caution">
    <text evidence="1">The sequence shown here is derived from an EMBL/GenBank/DDBJ whole genome shotgun (WGS) entry which is preliminary data.</text>
</comment>
<dbReference type="Proteomes" id="UP000283850">
    <property type="component" value="Unassembled WGS sequence"/>
</dbReference>
<name>A0A412Y2I7_9BACE</name>
<sequence length="744" mass="84633">MELKIYNQNGKLKLTVNTADSSTWNTELMAENTVSATFTHPFFVALDVNDYVMLKDVKFSINKEYKPKQVSTQEYNYTVKFYGPEHDAERVMFLNLTDGQYELQFYLDDSPAMHLQRWIDNMNRVYGEKRWSMGDVLDAPKKTVEYNNTTCWDALSLISDAFEAEWWTDGFKINLTRCERGDRVELGYMQGLTSLTQSENSSDVKFFTRLFPLGSTRNIDRNRYGFSRLQLPNRAKYVDRNTRYGLYEYVEEAAFADIYPHYRGTVHTVRQEEKTDENDKKITVYYFDDIGMTFNPNDFEIGGLAKHITFQTGELAGREFEVKYDSKAMEWEIINTYPSETEQIPGKNLIPAPEDEYIPWNFSLPTGLEKEAEAAYETAVNSYLEKYSEDMSKYGGETDYTYIDKNNIPLQLGQNVRLLSDKFFNEGFSDTRITKVVRKLDNLSMATIECTNMVGKGWKRTVDASLAQLQYVMSSGSNPSSGSSSSTSIEVSDKLKKNIVVNSNDVGYFKKKDVLLAGQTWETIFRKMLYKPMGGELSSSISTSDSVEYGTKKGRITYTATRNGQGEMTKAFYDDNENNKLVFSTESQGIQTAVRTLSGTYIQRETHKATVVYASSDILPEKTLTDTITVNVYRKWFAGVVSAIPTTSAQVRALSASGLFDGSSYGFTISNYRTFVICIPSGTIKEVSLEERYQYNFMDLDSAANPKKISVEGANGSAAIEYTMYIFTTTTASTETDKFTFKMN</sequence>
<evidence type="ECO:0000313" key="1">
    <source>
        <dbReference type="EMBL" id="RGV51630.1"/>
    </source>
</evidence>
<proteinExistence type="predicted"/>
<accession>A0A412Y2I7</accession>